<name>J2ZXW1_9EURY</name>
<evidence type="ECO:0000313" key="2">
    <source>
        <dbReference type="Proteomes" id="UP000007813"/>
    </source>
</evidence>
<gene>
    <name evidence="1" type="ORF">HSB1_32750</name>
</gene>
<comment type="caution">
    <text evidence="1">The sequence shown here is derived from an EMBL/GenBank/DDBJ whole genome shotgun (WGS) entry which is preliminary data.</text>
</comment>
<evidence type="ECO:0000313" key="1">
    <source>
        <dbReference type="EMBL" id="EJN57858.1"/>
    </source>
</evidence>
<dbReference type="EMBL" id="ALJD01000009">
    <property type="protein sequence ID" value="EJN57858.1"/>
    <property type="molecule type" value="Genomic_DNA"/>
</dbReference>
<proteinExistence type="predicted"/>
<organism evidence="1 2">
    <name type="scientific">Halogranum salarium B-1</name>
    <dbReference type="NCBI Taxonomy" id="1210908"/>
    <lineage>
        <taxon>Archaea</taxon>
        <taxon>Methanobacteriati</taxon>
        <taxon>Methanobacteriota</taxon>
        <taxon>Stenosarchaea group</taxon>
        <taxon>Halobacteria</taxon>
        <taxon>Halobacteriales</taxon>
        <taxon>Haloferacaceae</taxon>
    </lineage>
</organism>
<dbReference type="AlphaFoldDB" id="J2ZXW1"/>
<reference evidence="1 2" key="1">
    <citation type="journal article" date="2012" name="J. Bacteriol.">
        <title>Draft Genome Sequence of the Extremely Halophilic Archaeon Halogranum salarium B-1T.</title>
        <authorList>
            <person name="Kim K.K."/>
            <person name="Lee K.C."/>
            <person name="Lee J.S."/>
        </authorList>
    </citation>
    <scope>NUCLEOTIDE SEQUENCE [LARGE SCALE GENOMIC DNA]</scope>
    <source>
        <strain evidence="1 2">B-1</strain>
    </source>
</reference>
<dbReference type="Proteomes" id="UP000007813">
    <property type="component" value="Unassembled WGS sequence"/>
</dbReference>
<protein>
    <submittedName>
        <fullName evidence="1">Uncharacterized protein</fullName>
    </submittedName>
</protein>
<sequence>MQSFIFQELSSSIVSLFNHPFSSVGVDATDNKTEFVGG</sequence>
<accession>J2ZXW1</accession>